<protein>
    <submittedName>
        <fullName evidence="2">Uncharacterized protein</fullName>
    </submittedName>
</protein>
<accession>E1YD09</accession>
<proteinExistence type="predicted"/>
<organism evidence="2">
    <name type="scientific">uncultured Desulfobacterium sp</name>
    <dbReference type="NCBI Taxonomy" id="201089"/>
    <lineage>
        <taxon>Bacteria</taxon>
        <taxon>Pseudomonadati</taxon>
        <taxon>Thermodesulfobacteriota</taxon>
        <taxon>Desulfobacteria</taxon>
        <taxon>Desulfobacterales</taxon>
        <taxon>Desulfobacteriaceae</taxon>
        <taxon>Desulfobacterium</taxon>
        <taxon>environmental samples</taxon>
    </lineage>
</organism>
<dbReference type="AlphaFoldDB" id="E1YD09"/>
<gene>
    <name evidence="2" type="ORF">N47_G37770</name>
</gene>
<name>E1YD09_9BACT</name>
<dbReference type="EMBL" id="FR695868">
    <property type="protein sequence ID" value="CBX28453.1"/>
    <property type="molecule type" value="Genomic_DNA"/>
</dbReference>
<keyword evidence="1" id="KW-0472">Membrane</keyword>
<evidence type="ECO:0000313" key="2">
    <source>
        <dbReference type="EMBL" id="CBX28453.1"/>
    </source>
</evidence>
<feature type="transmembrane region" description="Helical" evidence="1">
    <location>
        <begin position="51"/>
        <end position="69"/>
    </location>
</feature>
<keyword evidence="1" id="KW-1133">Transmembrane helix</keyword>
<sequence>MKMYSKEGVEMMDTMPIARDGDNIVVKGRMMGAMVTSVYCKPKDLWDSLSLLSWPVISYVPVMMVKGFLAKNKDKK</sequence>
<keyword evidence="1" id="KW-0812">Transmembrane</keyword>
<reference evidence="2" key="1">
    <citation type="journal article" date="2011" name="Environ. Microbiol.">
        <title>Genomic insights into the metabolic potential of the polycyclic aromatic hydrocarbon degrading sulfate-reducing Deltaproteobacterium N47.</title>
        <authorList>
            <person name="Bergmann F."/>
            <person name="Selesi D."/>
            <person name="Weinmaier T."/>
            <person name="Tischler P."/>
            <person name="Rattei T."/>
            <person name="Meckenstock R.U."/>
        </authorList>
    </citation>
    <scope>NUCLEOTIDE SEQUENCE</scope>
</reference>
<evidence type="ECO:0000256" key="1">
    <source>
        <dbReference type="SAM" id="Phobius"/>
    </source>
</evidence>